<name>A0ACC0U5K1_9AGAM</name>
<comment type="caution">
    <text evidence="1">The sequence shown here is derived from an EMBL/GenBank/DDBJ whole genome shotgun (WGS) entry which is preliminary data.</text>
</comment>
<accession>A0ACC0U5K1</accession>
<dbReference type="EMBL" id="JAGFNK010000184">
    <property type="protein sequence ID" value="KAI9460734.1"/>
    <property type="molecule type" value="Genomic_DNA"/>
</dbReference>
<sequence length="201" mass="22484">MMTATPRDYDTTPQIYSVYLIANETDPRSVPTTARPLPATLLRSSPHPFPRLPFRPSTSYADADWRYDNFRNGIDEAADSSQVGYESVIYRVIALRRVSTVSLSLSVVRWVFFPFSGPRPLRGPGYPHSGASGWSWGSVQIRTIKPPRCRMSSSPSLNCPWASHLIKPVMDLVEIWHSRDSAPRVFPAVLAHPPPNPPVDV</sequence>
<organism evidence="1 2">
    <name type="scientific">Russula earlei</name>
    <dbReference type="NCBI Taxonomy" id="71964"/>
    <lineage>
        <taxon>Eukaryota</taxon>
        <taxon>Fungi</taxon>
        <taxon>Dikarya</taxon>
        <taxon>Basidiomycota</taxon>
        <taxon>Agaricomycotina</taxon>
        <taxon>Agaricomycetes</taxon>
        <taxon>Russulales</taxon>
        <taxon>Russulaceae</taxon>
        <taxon>Russula</taxon>
    </lineage>
</organism>
<keyword evidence="2" id="KW-1185">Reference proteome</keyword>
<reference evidence="1" key="1">
    <citation type="submission" date="2021-03" db="EMBL/GenBank/DDBJ databases">
        <title>Evolutionary priming and transition to the ectomycorrhizal habit in an iconic lineage of mushroom-forming fungi: is preadaptation a requirement?</title>
        <authorList>
            <consortium name="DOE Joint Genome Institute"/>
            <person name="Looney B.P."/>
            <person name="Miyauchi S."/>
            <person name="Morin E."/>
            <person name="Drula E."/>
            <person name="Courty P.E."/>
            <person name="Chicoki N."/>
            <person name="Fauchery L."/>
            <person name="Kohler A."/>
            <person name="Kuo A."/>
            <person name="LaButti K."/>
            <person name="Pangilinan J."/>
            <person name="Lipzen A."/>
            <person name="Riley R."/>
            <person name="Andreopoulos W."/>
            <person name="He G."/>
            <person name="Johnson J."/>
            <person name="Barry K.W."/>
            <person name="Grigoriev I.V."/>
            <person name="Nagy L."/>
            <person name="Hibbett D."/>
            <person name="Henrissat B."/>
            <person name="Matheny P.B."/>
            <person name="Labbe J."/>
            <person name="Martin A.F."/>
        </authorList>
    </citation>
    <scope>NUCLEOTIDE SEQUENCE</scope>
    <source>
        <strain evidence="1">BPL698</strain>
    </source>
</reference>
<gene>
    <name evidence="1" type="ORF">F5148DRAFT_252374</name>
</gene>
<evidence type="ECO:0000313" key="2">
    <source>
        <dbReference type="Proteomes" id="UP001207468"/>
    </source>
</evidence>
<proteinExistence type="predicted"/>
<dbReference type="Proteomes" id="UP001207468">
    <property type="component" value="Unassembled WGS sequence"/>
</dbReference>
<evidence type="ECO:0000313" key="1">
    <source>
        <dbReference type="EMBL" id="KAI9460734.1"/>
    </source>
</evidence>
<protein>
    <submittedName>
        <fullName evidence="1">Uncharacterized protein</fullName>
    </submittedName>
</protein>